<dbReference type="GO" id="GO:0003964">
    <property type="term" value="F:RNA-directed DNA polymerase activity"/>
    <property type="evidence" value="ECO:0007669"/>
    <property type="project" value="UniProtKB-KW"/>
</dbReference>
<evidence type="ECO:0000313" key="2">
    <source>
        <dbReference type="EMBL" id="RNA11529.1"/>
    </source>
</evidence>
<keyword evidence="3" id="KW-1185">Reference proteome</keyword>
<organism evidence="2 3">
    <name type="scientific">Brachionus plicatilis</name>
    <name type="common">Marine rotifer</name>
    <name type="synonym">Brachionus muelleri</name>
    <dbReference type="NCBI Taxonomy" id="10195"/>
    <lineage>
        <taxon>Eukaryota</taxon>
        <taxon>Metazoa</taxon>
        <taxon>Spiralia</taxon>
        <taxon>Gnathifera</taxon>
        <taxon>Rotifera</taxon>
        <taxon>Eurotatoria</taxon>
        <taxon>Monogononta</taxon>
        <taxon>Pseudotrocha</taxon>
        <taxon>Ploima</taxon>
        <taxon>Brachionidae</taxon>
        <taxon>Brachionus</taxon>
    </lineage>
</organism>
<protein>
    <submittedName>
        <fullName evidence="2">AP-like endonuclease reverse transcriptase</fullName>
    </submittedName>
</protein>
<comment type="caution">
    <text evidence="2">The sequence shown here is derived from an EMBL/GenBank/DDBJ whole genome shotgun (WGS) entry which is preliminary data.</text>
</comment>
<dbReference type="PANTHER" id="PTHR33395">
    <property type="entry name" value="TRANSCRIPTASE, PUTATIVE-RELATED-RELATED"/>
    <property type="match status" value="1"/>
</dbReference>
<dbReference type="Pfam" id="PF14529">
    <property type="entry name" value="Exo_endo_phos_2"/>
    <property type="match status" value="1"/>
</dbReference>
<feature type="domain" description="Endonuclease/exonuclease/phosphatase" evidence="1">
    <location>
        <begin position="195"/>
        <end position="302"/>
    </location>
</feature>
<evidence type="ECO:0000313" key="3">
    <source>
        <dbReference type="Proteomes" id="UP000276133"/>
    </source>
</evidence>
<keyword evidence="2" id="KW-0378">Hydrolase</keyword>
<gene>
    <name evidence="2" type="ORF">BpHYR1_021278</name>
</gene>
<evidence type="ECO:0000259" key="1">
    <source>
        <dbReference type="Pfam" id="PF14529"/>
    </source>
</evidence>
<feature type="non-terminal residue" evidence="2">
    <location>
        <position position="1"/>
    </location>
</feature>
<dbReference type="AlphaFoldDB" id="A0A3M7QJR8"/>
<dbReference type="PANTHER" id="PTHR33395:SF22">
    <property type="entry name" value="REVERSE TRANSCRIPTASE DOMAIN-CONTAINING PROTEIN"/>
    <property type="match status" value="1"/>
</dbReference>
<proteinExistence type="predicted"/>
<keyword evidence="2" id="KW-0548">Nucleotidyltransferase</keyword>
<name>A0A3M7QJR8_BRAPC</name>
<keyword evidence="2" id="KW-0695">RNA-directed DNA polymerase</keyword>
<dbReference type="InterPro" id="IPR036691">
    <property type="entry name" value="Endo/exonu/phosph_ase_sf"/>
</dbReference>
<reference evidence="2 3" key="1">
    <citation type="journal article" date="2018" name="Sci. Rep.">
        <title>Genomic signatures of local adaptation to the degree of environmental predictability in rotifers.</title>
        <authorList>
            <person name="Franch-Gras L."/>
            <person name="Hahn C."/>
            <person name="Garcia-Roger E.M."/>
            <person name="Carmona M.J."/>
            <person name="Serra M."/>
            <person name="Gomez A."/>
        </authorList>
    </citation>
    <scope>NUCLEOTIDE SEQUENCE [LARGE SCALE GENOMIC DNA]</scope>
    <source>
        <strain evidence="2">HYR1</strain>
    </source>
</reference>
<dbReference type="GO" id="GO:0007508">
    <property type="term" value="P:larval heart development"/>
    <property type="evidence" value="ECO:0007669"/>
    <property type="project" value="TreeGrafter"/>
</dbReference>
<dbReference type="InterPro" id="IPR005135">
    <property type="entry name" value="Endo/exonuclease/phosphatase"/>
</dbReference>
<dbReference type="Gene3D" id="3.60.10.10">
    <property type="entry name" value="Endonuclease/exonuclease/phosphatase"/>
    <property type="match status" value="1"/>
</dbReference>
<keyword evidence="2" id="KW-0540">Nuclease</keyword>
<dbReference type="OrthoDB" id="415822at2759"/>
<dbReference type="GO" id="GO:0061343">
    <property type="term" value="P:cell adhesion involved in heart morphogenesis"/>
    <property type="evidence" value="ECO:0007669"/>
    <property type="project" value="TreeGrafter"/>
</dbReference>
<dbReference type="Proteomes" id="UP000276133">
    <property type="component" value="Unassembled WGS sequence"/>
</dbReference>
<dbReference type="GO" id="GO:0031012">
    <property type="term" value="C:extracellular matrix"/>
    <property type="evidence" value="ECO:0007669"/>
    <property type="project" value="TreeGrafter"/>
</dbReference>
<dbReference type="SUPFAM" id="SSF56219">
    <property type="entry name" value="DNase I-like"/>
    <property type="match status" value="1"/>
</dbReference>
<sequence length="318" mass="36190">IQIESKTSKTVTSNFTRIYSDSNSTISRSNPNVHLENLAKSMLNLLIDTIKLFNQVTESIEENPQFFVNLVNKNLVMKTKTSSSIPTMMNNKLKILHLNAQSIVNESKKILLQNLIESTDPDVISINETFLKPKKPLNLLNYNVYRSDRLFRKGGGAAICIKKTLSGNPIDLSNILTHENGIGYELDLKNNKKLAIFSIFCSPCTRINPEIFDHIKNKHINSVIIGDLNAKNSMWHCKSTDPKGEVLENILSELNMHVLNSSKRTYNRGKSVLNLYICSNSIRKYFESHQVLDFKISDHQPTMTTFNNINSEPKRFKT</sequence>
<keyword evidence="2" id="KW-0808">Transferase</keyword>
<keyword evidence="2" id="KW-0255">Endonuclease</keyword>
<accession>A0A3M7QJR8</accession>
<dbReference type="EMBL" id="REGN01005939">
    <property type="protein sequence ID" value="RNA11529.1"/>
    <property type="molecule type" value="Genomic_DNA"/>
</dbReference>
<dbReference type="GO" id="GO:0004519">
    <property type="term" value="F:endonuclease activity"/>
    <property type="evidence" value="ECO:0007669"/>
    <property type="project" value="UniProtKB-KW"/>
</dbReference>